<gene>
    <name evidence="2" type="ORF">SAMN05660830_03071</name>
</gene>
<feature type="region of interest" description="Disordered" evidence="1">
    <location>
        <begin position="1"/>
        <end position="36"/>
    </location>
</feature>
<evidence type="ECO:0000313" key="3">
    <source>
        <dbReference type="Proteomes" id="UP000184001"/>
    </source>
</evidence>
<accession>A0A8G2CC50</accession>
<protein>
    <submittedName>
        <fullName evidence="2">Phage small terminase subunit</fullName>
    </submittedName>
</protein>
<dbReference type="Proteomes" id="UP000184001">
    <property type="component" value="Unassembled WGS sequence"/>
</dbReference>
<dbReference type="EMBL" id="FQZR01000011">
    <property type="protein sequence ID" value="SHJ71944.1"/>
    <property type="molecule type" value="Genomic_DNA"/>
</dbReference>
<reference evidence="2 3" key="1">
    <citation type="submission" date="2016-11" db="EMBL/GenBank/DDBJ databases">
        <authorList>
            <person name="Varghese N."/>
            <person name="Submissions S."/>
        </authorList>
    </citation>
    <scope>NUCLEOTIDE SEQUENCE [LARGE SCALE GENOMIC DNA]</scope>
    <source>
        <strain evidence="2 3">DSM 17919</strain>
    </source>
</reference>
<evidence type="ECO:0000256" key="1">
    <source>
        <dbReference type="SAM" id="MobiDB-lite"/>
    </source>
</evidence>
<dbReference type="InterPro" id="IPR010270">
    <property type="entry name" value="Phage_P2_GpM"/>
</dbReference>
<dbReference type="RefSeq" id="WP_019999243.1">
    <property type="nucleotide sequence ID" value="NZ_CP192220.1"/>
</dbReference>
<name>A0A8G2CC50_9BACT</name>
<evidence type="ECO:0000313" key="2">
    <source>
        <dbReference type="EMBL" id="SHJ71944.1"/>
    </source>
</evidence>
<dbReference type="GO" id="GO:0004519">
    <property type="term" value="F:endonuclease activity"/>
    <property type="evidence" value="ECO:0007669"/>
    <property type="project" value="InterPro"/>
</dbReference>
<dbReference type="AlphaFoldDB" id="A0A8G2CC50"/>
<dbReference type="Pfam" id="PF05944">
    <property type="entry name" value="Phage_term_smal"/>
    <property type="match status" value="1"/>
</dbReference>
<comment type="caution">
    <text evidence="2">The sequence shown here is derived from an EMBL/GenBank/DDBJ whole genome shotgun (WGS) entry which is preliminary data.</text>
</comment>
<feature type="compositionally biased region" description="Polar residues" evidence="1">
    <location>
        <begin position="27"/>
        <end position="36"/>
    </location>
</feature>
<organism evidence="2 3">
    <name type="scientific">Halodesulfovibrio aestuarii</name>
    <dbReference type="NCBI Taxonomy" id="126333"/>
    <lineage>
        <taxon>Bacteria</taxon>
        <taxon>Pseudomonadati</taxon>
        <taxon>Thermodesulfobacteriota</taxon>
        <taxon>Desulfovibrionia</taxon>
        <taxon>Desulfovibrionales</taxon>
        <taxon>Desulfovibrionaceae</taxon>
        <taxon>Halodesulfovibrio</taxon>
    </lineage>
</organism>
<proteinExistence type="predicted"/>
<sequence length="236" mass="26802">MSLMLENQRKHEQAKQQGKQLQEAAPTGSTSTHVESGVMQSTQLNVTLDMALKQDFIMLKGINSRDRRAEVKLDLIEKYRPHVERMAKSGDRHEVQGWFLIWLFDTGSIHEAVHCGMWCIANNIPLPERFNRATEIFIVDEVLEWADGEFEEENSIEPYFSFIFENADGFCSKPWNLPDEVTAKLYRLHGLRLFAEEKYAAAADALAEAFALGAKVKTKLDKARNKAAALEEENAA</sequence>
<dbReference type="GO" id="GO:0003677">
    <property type="term" value="F:DNA binding"/>
    <property type="evidence" value="ECO:0007669"/>
    <property type="project" value="InterPro"/>
</dbReference>